<comment type="caution">
    <text evidence="2">The sequence shown here is derived from an EMBL/GenBank/DDBJ whole genome shotgun (WGS) entry which is preliminary data.</text>
</comment>
<evidence type="ECO:0000313" key="3">
    <source>
        <dbReference type="Proteomes" id="UP000525078"/>
    </source>
</evidence>
<accession>A0A7J6FIK0</accession>
<dbReference type="AlphaFoldDB" id="A0A7J6FIK0"/>
<reference evidence="2 3" key="1">
    <citation type="journal article" date="2020" name="bioRxiv">
        <title>Sequence and annotation of 42 cannabis genomes reveals extensive copy number variation in cannabinoid synthesis and pathogen resistance genes.</title>
        <authorList>
            <person name="Mckernan K.J."/>
            <person name="Helbert Y."/>
            <person name="Kane L.T."/>
            <person name="Ebling H."/>
            <person name="Zhang L."/>
            <person name="Liu B."/>
            <person name="Eaton Z."/>
            <person name="Mclaughlin S."/>
            <person name="Kingan S."/>
            <person name="Baybayan P."/>
            <person name="Concepcion G."/>
            <person name="Jordan M."/>
            <person name="Riva A."/>
            <person name="Barbazuk W."/>
            <person name="Harkins T."/>
        </authorList>
    </citation>
    <scope>NUCLEOTIDE SEQUENCE [LARGE SCALE GENOMIC DNA]</scope>
    <source>
        <strain evidence="3">cv. Jamaican Lion 4</strain>
        <tissue evidence="2">Leaf</tissue>
    </source>
</reference>
<name>A0A7J6FIK0_CANSA</name>
<protein>
    <recommendedName>
        <fullName evidence="1">Reverse transcriptase zinc-binding domain-containing protein</fullName>
    </recommendedName>
</protein>
<organism evidence="2 3">
    <name type="scientific">Cannabis sativa</name>
    <name type="common">Hemp</name>
    <name type="synonym">Marijuana</name>
    <dbReference type="NCBI Taxonomy" id="3483"/>
    <lineage>
        <taxon>Eukaryota</taxon>
        <taxon>Viridiplantae</taxon>
        <taxon>Streptophyta</taxon>
        <taxon>Embryophyta</taxon>
        <taxon>Tracheophyta</taxon>
        <taxon>Spermatophyta</taxon>
        <taxon>Magnoliopsida</taxon>
        <taxon>eudicotyledons</taxon>
        <taxon>Gunneridae</taxon>
        <taxon>Pentapetalae</taxon>
        <taxon>rosids</taxon>
        <taxon>fabids</taxon>
        <taxon>Rosales</taxon>
        <taxon>Cannabaceae</taxon>
        <taxon>Cannabis</taxon>
    </lineage>
</organism>
<gene>
    <name evidence="2" type="ORF">F8388_020130</name>
</gene>
<feature type="domain" description="Reverse transcriptase zinc-binding" evidence="1">
    <location>
        <begin position="56"/>
        <end position="105"/>
    </location>
</feature>
<dbReference type="EMBL" id="JAATIP010000117">
    <property type="protein sequence ID" value="KAF4370544.1"/>
    <property type="molecule type" value="Genomic_DNA"/>
</dbReference>
<dbReference type="Pfam" id="PF13966">
    <property type="entry name" value="zf-RVT"/>
    <property type="match status" value="1"/>
</dbReference>
<proteinExistence type="predicted"/>
<evidence type="ECO:0000313" key="2">
    <source>
        <dbReference type="EMBL" id="KAF4370544.1"/>
    </source>
</evidence>
<dbReference type="Proteomes" id="UP000525078">
    <property type="component" value="Unassembled WGS sequence"/>
</dbReference>
<evidence type="ECO:0000259" key="1">
    <source>
        <dbReference type="Pfam" id="PF13966"/>
    </source>
</evidence>
<dbReference type="InterPro" id="IPR026960">
    <property type="entry name" value="RVT-Znf"/>
</dbReference>
<sequence length="232" mass="26347">MHTDDIPLILGIQTRRGRGEDELIWHYTVNGDYTVASGYILTQIEKQGAETSNKMILRKWWKEAPSKSELVKRGIKIDRTCSGCWSHDETIGHALWNCPRLKSVWRDAGFWHLFPKGLGLMTDLRATEDREVKKVKGINEWLAPPTGTYMMNYDAALCQGHQGSGVAAVIRDNCGRLVAAEACFQAGCVSVLLAEVLAIILDSVIVWFDELFELHFMILRKKMTFIENNDKY</sequence>